<evidence type="ECO:0000256" key="1">
    <source>
        <dbReference type="ARBA" id="ARBA00009232"/>
    </source>
</evidence>
<dbReference type="AlphaFoldDB" id="A0A1G1YTW1"/>
<keyword evidence="3 5" id="KW-0378">Hydrolase</keyword>
<accession>A0A1G1YTW1</accession>
<dbReference type="SUPFAM" id="SSF50486">
    <property type="entry name" value="FMT C-terminal domain-like"/>
    <property type="match status" value="1"/>
</dbReference>
<reference evidence="6 7" key="1">
    <citation type="journal article" date="2016" name="Nat. Commun.">
        <title>Thousands of microbial genomes shed light on interconnected biogeochemical processes in an aquifer system.</title>
        <authorList>
            <person name="Anantharaman K."/>
            <person name="Brown C.T."/>
            <person name="Hug L.A."/>
            <person name="Sharon I."/>
            <person name="Castelle C.J."/>
            <person name="Probst A.J."/>
            <person name="Thomas B.C."/>
            <person name="Singh A."/>
            <person name="Wilkins M.J."/>
            <person name="Karaoz U."/>
            <person name="Brodie E.L."/>
            <person name="Williams K.H."/>
            <person name="Hubbard S.S."/>
            <person name="Banfield J.F."/>
        </authorList>
    </citation>
    <scope>NUCLEOTIDE SEQUENCE [LARGE SCALE GENOMIC DNA]</scope>
</reference>
<gene>
    <name evidence="6" type="ORF">A2912_01000</name>
</gene>
<evidence type="ECO:0000256" key="2">
    <source>
        <dbReference type="ARBA" id="ARBA00022763"/>
    </source>
</evidence>
<keyword evidence="2 5" id="KW-0227">DNA damage</keyword>
<dbReference type="NCBIfam" id="NF002003">
    <property type="entry name" value="PRK00802.1-3"/>
    <property type="match status" value="1"/>
</dbReference>
<evidence type="ECO:0000256" key="3">
    <source>
        <dbReference type="ARBA" id="ARBA00022801"/>
    </source>
</evidence>
<dbReference type="NCBIfam" id="TIGR00567">
    <property type="entry name" value="3mg"/>
    <property type="match status" value="1"/>
</dbReference>
<comment type="caution">
    <text evidence="6">The sequence shown here is derived from an EMBL/GenBank/DDBJ whole genome shotgun (WGS) entry which is preliminary data.</text>
</comment>
<dbReference type="HAMAP" id="MF_00527">
    <property type="entry name" value="3MGH"/>
    <property type="match status" value="1"/>
</dbReference>
<dbReference type="Pfam" id="PF02245">
    <property type="entry name" value="Pur_DNA_glyco"/>
    <property type="match status" value="1"/>
</dbReference>
<comment type="similarity">
    <text evidence="1 5">Belongs to the DNA glycosylase MPG family.</text>
</comment>
<dbReference type="Proteomes" id="UP000178122">
    <property type="component" value="Unassembled WGS sequence"/>
</dbReference>
<dbReference type="PANTHER" id="PTHR10429:SF0">
    <property type="entry name" value="DNA-3-METHYLADENINE GLYCOSYLASE"/>
    <property type="match status" value="1"/>
</dbReference>
<dbReference type="FunFam" id="3.10.300.10:FF:000001">
    <property type="entry name" value="Putative 3-methyladenine DNA glycosylase"/>
    <property type="match status" value="1"/>
</dbReference>
<organism evidence="6 7">
    <name type="scientific">Candidatus Buchananbacteria bacterium RIFCSPLOWO2_01_FULL_40_23b</name>
    <dbReference type="NCBI Taxonomy" id="1797544"/>
    <lineage>
        <taxon>Bacteria</taxon>
        <taxon>Candidatus Buchananiibacteriota</taxon>
    </lineage>
</organism>
<name>A0A1G1YTW1_9BACT</name>
<dbReference type="PANTHER" id="PTHR10429">
    <property type="entry name" value="DNA-3-METHYLADENINE GLYCOSYLASE"/>
    <property type="match status" value="1"/>
</dbReference>
<dbReference type="Gene3D" id="3.10.300.10">
    <property type="entry name" value="Methylpurine-DNA glycosylase (MPG)"/>
    <property type="match status" value="1"/>
</dbReference>
<dbReference type="EMBL" id="MHIN01000004">
    <property type="protein sequence ID" value="OGY55784.1"/>
    <property type="molecule type" value="Genomic_DNA"/>
</dbReference>
<dbReference type="EC" id="3.2.2.-" evidence="5"/>
<evidence type="ECO:0000313" key="6">
    <source>
        <dbReference type="EMBL" id="OGY55784.1"/>
    </source>
</evidence>
<dbReference type="GO" id="GO:0003677">
    <property type="term" value="F:DNA binding"/>
    <property type="evidence" value="ECO:0007669"/>
    <property type="project" value="InterPro"/>
</dbReference>
<proteinExistence type="inferred from homology"/>
<sequence length="185" mass="20918">MKQIGLDFFRRDTVTVARELLGKVLVVDGCAVRIMETEAYTADKASHAFTLTQRSEIMYETYGHVYVYFIYGMYFCVNFTTEQEGSPGAVLIRAGEPLQGVAKMKERRGVTRREDVCSGPGKLCQALGIERRHNGLEVGNEVMLFDDGYVVGKMGRSRRIGIRDAKHLLWRFFVKGSEFVSGEKK</sequence>
<keyword evidence="4 5" id="KW-0234">DNA repair</keyword>
<evidence type="ECO:0000256" key="5">
    <source>
        <dbReference type="HAMAP-Rule" id="MF_00527"/>
    </source>
</evidence>
<dbReference type="CDD" id="cd00540">
    <property type="entry name" value="AAG"/>
    <property type="match status" value="1"/>
</dbReference>
<protein>
    <recommendedName>
        <fullName evidence="5">Putative 3-methyladenine DNA glycosylase</fullName>
        <ecNumber evidence="5">3.2.2.-</ecNumber>
    </recommendedName>
</protein>
<dbReference type="InterPro" id="IPR003180">
    <property type="entry name" value="MPG"/>
</dbReference>
<dbReference type="InterPro" id="IPR036995">
    <property type="entry name" value="MPG_sf"/>
</dbReference>
<evidence type="ECO:0000313" key="7">
    <source>
        <dbReference type="Proteomes" id="UP000178122"/>
    </source>
</evidence>
<dbReference type="GO" id="GO:0006284">
    <property type="term" value="P:base-excision repair"/>
    <property type="evidence" value="ECO:0007669"/>
    <property type="project" value="InterPro"/>
</dbReference>
<evidence type="ECO:0000256" key="4">
    <source>
        <dbReference type="ARBA" id="ARBA00023204"/>
    </source>
</evidence>
<dbReference type="InterPro" id="IPR011034">
    <property type="entry name" value="Formyl_transferase-like_C_sf"/>
</dbReference>
<dbReference type="GO" id="GO:0003905">
    <property type="term" value="F:alkylbase DNA N-glycosylase activity"/>
    <property type="evidence" value="ECO:0007669"/>
    <property type="project" value="InterPro"/>
</dbReference>